<proteinExistence type="predicted"/>
<keyword evidence="3" id="KW-1185">Reference proteome</keyword>
<name>A0ABP0LJS4_9DINO</name>
<reference evidence="2 3" key="1">
    <citation type="submission" date="2024-02" db="EMBL/GenBank/DDBJ databases">
        <authorList>
            <person name="Chen Y."/>
            <person name="Shah S."/>
            <person name="Dougan E. K."/>
            <person name="Thang M."/>
            <person name="Chan C."/>
        </authorList>
    </citation>
    <scope>NUCLEOTIDE SEQUENCE [LARGE SCALE GENOMIC DNA]</scope>
</reference>
<protein>
    <submittedName>
        <fullName evidence="2">DUF1566 domain-containing protein</fullName>
    </submittedName>
</protein>
<evidence type="ECO:0000256" key="1">
    <source>
        <dbReference type="SAM" id="MobiDB-lite"/>
    </source>
</evidence>
<accession>A0ABP0LJS4</accession>
<comment type="caution">
    <text evidence="2">The sequence shown here is derived from an EMBL/GenBank/DDBJ whole genome shotgun (WGS) entry which is preliminary data.</text>
</comment>
<gene>
    <name evidence="2" type="ORF">SCF082_LOCUS22812</name>
</gene>
<organism evidence="2 3">
    <name type="scientific">Durusdinium trenchii</name>
    <dbReference type="NCBI Taxonomy" id="1381693"/>
    <lineage>
        <taxon>Eukaryota</taxon>
        <taxon>Sar</taxon>
        <taxon>Alveolata</taxon>
        <taxon>Dinophyceae</taxon>
        <taxon>Suessiales</taxon>
        <taxon>Symbiodiniaceae</taxon>
        <taxon>Durusdinium</taxon>
    </lineage>
</organism>
<dbReference type="EMBL" id="CAXAMM010016458">
    <property type="protein sequence ID" value="CAK9038883.1"/>
    <property type="molecule type" value="Genomic_DNA"/>
</dbReference>
<evidence type="ECO:0000313" key="2">
    <source>
        <dbReference type="EMBL" id="CAK9038883.1"/>
    </source>
</evidence>
<dbReference type="Proteomes" id="UP001642464">
    <property type="component" value="Unassembled WGS sequence"/>
</dbReference>
<evidence type="ECO:0000313" key="3">
    <source>
        <dbReference type="Proteomes" id="UP001642464"/>
    </source>
</evidence>
<feature type="region of interest" description="Disordered" evidence="1">
    <location>
        <begin position="329"/>
        <end position="380"/>
    </location>
</feature>
<sequence>MLPADLLPKVLAFAPLDLPILSSVRAVSRGAKGCVEAQWWKDKAKYFKAFVDEHANLFADDPEMEEEEEDHPEMEEEHEDMTIEEQQEAFARNILLWVKPLLVNQPWRLEDPADGAADEVTPQVAYMNLRRALVNLSERRNDVLRDICQQARHIENYHLSNGHTIHARISQADRRQMEEPIPSTYVNLETSEIRSEDAMSGSFVHTEMTRDALSVSAHTQITSEDNPRQELMNLLRWHVRDEDQAWELLEEMVRRGYVVAPTPIECRSENHELVDQPEEIPQDCPNAFPAPAVDQLELIPQDPAADSREASPQALPDAAVDPAEEILQAGPSPLPATVANQPEQITECSPQSLPAPAADQAKEIQQDGLSPFPAPVGNQPEEIAEHSPQALPDAAVAPAEEIPQAGPSPLPATVANQPEEIADLYSPQALPAPSADQVEKIPQDGPSPILASPADQPEEIAECSPLALRTPVVDQPEHTWGGRPHALPAEILQGGRKAFSTRADIRPEADQALHLAGQFSQLSFVLALPLLLKKKAKTYACETMLHFVAAERKEMQRQWAKGS</sequence>
<feature type="compositionally biased region" description="Polar residues" evidence="1">
    <location>
        <begin position="338"/>
        <end position="352"/>
    </location>
</feature>